<protein>
    <submittedName>
        <fullName evidence="2">Uncharacterized protein</fullName>
    </submittedName>
</protein>
<dbReference type="Proteomes" id="UP000027946">
    <property type="component" value="Unassembled WGS sequence"/>
</dbReference>
<dbReference type="EMBL" id="JJMM01000013">
    <property type="protein sequence ID" value="KDR94888.1"/>
    <property type="molecule type" value="Genomic_DNA"/>
</dbReference>
<keyword evidence="3" id="KW-1185">Reference proteome</keyword>
<dbReference type="AlphaFoldDB" id="A0A069RDQ3"/>
<evidence type="ECO:0000313" key="2">
    <source>
        <dbReference type="EMBL" id="KDR94888.1"/>
    </source>
</evidence>
<dbReference type="STRING" id="1121324.CLIT_13c02100"/>
<sequence>MTGAALGFMITIWTIILVAIFVSLNALLKGEAAKAAKK</sequence>
<evidence type="ECO:0000256" key="1">
    <source>
        <dbReference type="SAM" id="Phobius"/>
    </source>
</evidence>
<keyword evidence="1" id="KW-0812">Transmembrane</keyword>
<keyword evidence="1" id="KW-1133">Transmembrane helix</keyword>
<organism evidence="2 3">
    <name type="scientific">Peptoclostridium litorale DSM 5388</name>
    <dbReference type="NCBI Taxonomy" id="1121324"/>
    <lineage>
        <taxon>Bacteria</taxon>
        <taxon>Bacillati</taxon>
        <taxon>Bacillota</taxon>
        <taxon>Clostridia</taxon>
        <taxon>Peptostreptococcales</taxon>
        <taxon>Peptoclostridiaceae</taxon>
        <taxon>Peptoclostridium</taxon>
    </lineage>
</organism>
<accession>A0A069RDQ3</accession>
<gene>
    <name evidence="2" type="ORF">CLIT_13c02100</name>
</gene>
<feature type="transmembrane region" description="Helical" evidence="1">
    <location>
        <begin position="6"/>
        <end position="28"/>
    </location>
</feature>
<evidence type="ECO:0000313" key="3">
    <source>
        <dbReference type="Proteomes" id="UP000027946"/>
    </source>
</evidence>
<reference evidence="2 3" key="1">
    <citation type="submission" date="2014-03" db="EMBL/GenBank/DDBJ databases">
        <title>Genome sequence of Clostridium litorale W6, DSM 5388.</title>
        <authorList>
            <person name="Poehlein A."/>
            <person name="Jagirdar A."/>
            <person name="Khonsari B."/>
            <person name="Chibani C.M."/>
            <person name="Gutierrez Gutierrez D.A."/>
            <person name="Davydova E."/>
            <person name="Alghaithi H.S."/>
            <person name="Nair K.P."/>
            <person name="Dhamotharan K."/>
            <person name="Chandran L."/>
            <person name="G W."/>
            <person name="Daniel R."/>
        </authorList>
    </citation>
    <scope>NUCLEOTIDE SEQUENCE [LARGE SCALE GENOMIC DNA]</scope>
    <source>
        <strain evidence="2 3">W6</strain>
    </source>
</reference>
<name>A0A069RDQ3_PEPLI</name>
<keyword evidence="1" id="KW-0472">Membrane</keyword>
<proteinExistence type="predicted"/>
<comment type="caution">
    <text evidence="2">The sequence shown here is derived from an EMBL/GenBank/DDBJ whole genome shotgun (WGS) entry which is preliminary data.</text>
</comment>